<organism evidence="2 3">
    <name type="scientific">Streptomyces bauhiniae</name>
    <dbReference type="NCBI Taxonomy" id="2340725"/>
    <lineage>
        <taxon>Bacteria</taxon>
        <taxon>Bacillati</taxon>
        <taxon>Actinomycetota</taxon>
        <taxon>Actinomycetes</taxon>
        <taxon>Kitasatosporales</taxon>
        <taxon>Streptomycetaceae</taxon>
        <taxon>Streptomyces</taxon>
    </lineage>
</organism>
<feature type="domain" description="PPM-type phosphatase" evidence="1">
    <location>
        <begin position="3"/>
        <end position="225"/>
    </location>
</feature>
<dbReference type="AlphaFoldDB" id="A0A7K3R071"/>
<dbReference type="Proteomes" id="UP000470520">
    <property type="component" value="Unassembled WGS sequence"/>
</dbReference>
<dbReference type="RefSeq" id="WP_164194281.1">
    <property type="nucleotide sequence ID" value="NZ_JAAGMR010000321.1"/>
</dbReference>
<dbReference type="SMART" id="SM00331">
    <property type="entry name" value="PP2C_SIG"/>
    <property type="match status" value="1"/>
</dbReference>
<accession>A0A7K3R071</accession>
<reference evidence="2 3" key="1">
    <citation type="submission" date="2020-01" db="EMBL/GenBank/DDBJ databases">
        <title>Insect and environment-associated Actinomycetes.</title>
        <authorList>
            <person name="Currrie C."/>
            <person name="Chevrette M."/>
            <person name="Carlson C."/>
            <person name="Stubbendieck R."/>
            <person name="Wendt-Pienkowski E."/>
        </authorList>
    </citation>
    <scope>NUCLEOTIDE SEQUENCE [LARGE SCALE GENOMIC DNA]</scope>
    <source>
        <strain evidence="2 3">SID7754</strain>
    </source>
</reference>
<proteinExistence type="predicted"/>
<dbReference type="SMART" id="SM00332">
    <property type="entry name" value="PP2Cc"/>
    <property type="match status" value="1"/>
</dbReference>
<evidence type="ECO:0000259" key="1">
    <source>
        <dbReference type="PROSITE" id="PS51746"/>
    </source>
</evidence>
<protein>
    <submittedName>
        <fullName evidence="2">SpoIIE family protein phosphatase</fullName>
    </submittedName>
</protein>
<gene>
    <name evidence="2" type="ORF">G3I21_27965</name>
</gene>
<dbReference type="PROSITE" id="PS51746">
    <property type="entry name" value="PPM_2"/>
    <property type="match status" value="1"/>
</dbReference>
<dbReference type="EMBL" id="JAAGMR010000321">
    <property type="protein sequence ID" value="NEB95466.1"/>
    <property type="molecule type" value="Genomic_DNA"/>
</dbReference>
<comment type="caution">
    <text evidence="2">The sequence shown here is derived from an EMBL/GenBank/DDBJ whole genome shotgun (WGS) entry which is preliminary data.</text>
</comment>
<dbReference type="Gene3D" id="3.60.40.10">
    <property type="entry name" value="PPM-type phosphatase domain"/>
    <property type="match status" value="1"/>
</dbReference>
<evidence type="ECO:0000313" key="2">
    <source>
        <dbReference type="EMBL" id="NEB95466.1"/>
    </source>
</evidence>
<dbReference type="InterPro" id="IPR036457">
    <property type="entry name" value="PPM-type-like_dom_sf"/>
</dbReference>
<evidence type="ECO:0000313" key="3">
    <source>
        <dbReference type="Proteomes" id="UP000470520"/>
    </source>
</evidence>
<dbReference type="InterPro" id="IPR001932">
    <property type="entry name" value="PPM-type_phosphatase-like_dom"/>
</dbReference>
<sequence length="225" mass="23712">MIRTGTATREGTAQDNADAAKVYRLADGTVGAAVVDGIGHGPYTSSTSPLLAETAARCTAHRGALPGILSAGLLVADRGPDGDEADAVAVTALADDAGVRVAWVGDCRAYGWDGSRLTLYSTDQTMGQWVRMYGPPVEIAEQYDQWVRVSLHSATVATTREIEVTDPLIILTSDGVHDQTDPVALESLVREHEADPQALADALVNAAQPDADGYRDDATAIVIRR</sequence>
<name>A0A7K3R071_9ACTN</name>
<dbReference type="SUPFAM" id="SSF81606">
    <property type="entry name" value="PP2C-like"/>
    <property type="match status" value="1"/>
</dbReference>